<evidence type="ECO:0000313" key="2">
    <source>
        <dbReference type="EMBL" id="RPA87697.1"/>
    </source>
</evidence>
<sequence length="346" mass="39129">MRKSTGSNHKKLNYKEFKAKVKAGMQAREEKCLRRYQKVLDARRRKMQDSLRKEERQRTIIKALPTIKVLQAQQEDKERQQFAKDFSLIDRQILATWRQQKAQAAAASSADSIIAKEASLVPMSIDSDTETTTGVDGEATTGVDELLSDEDYSSHTIRRKEDYYLRERKENVNYNERSTMDMLDMNDYLLSMEVFGYSDNHNLTHTPLVSPSSTEASRGSSPDYSSTAEAEDALLSHPSETQGHPFFLGLPVNEETVYGSIKAGERFYGTLVGQQDSTGVGVCWVTGADEAVVKQHLSMGDIVVMAVGKWKSPVLEEDVWGNKYAVWYAKIRWHCKETDVGFQGEE</sequence>
<protein>
    <submittedName>
        <fullName evidence="2">Uncharacterized protein</fullName>
    </submittedName>
</protein>
<organism evidence="2 3">
    <name type="scientific">Ascobolus immersus RN42</name>
    <dbReference type="NCBI Taxonomy" id="1160509"/>
    <lineage>
        <taxon>Eukaryota</taxon>
        <taxon>Fungi</taxon>
        <taxon>Dikarya</taxon>
        <taxon>Ascomycota</taxon>
        <taxon>Pezizomycotina</taxon>
        <taxon>Pezizomycetes</taxon>
        <taxon>Pezizales</taxon>
        <taxon>Ascobolaceae</taxon>
        <taxon>Ascobolus</taxon>
    </lineage>
</organism>
<keyword evidence="3" id="KW-1185">Reference proteome</keyword>
<name>A0A3N4IQJ0_ASCIM</name>
<proteinExistence type="predicted"/>
<reference evidence="2 3" key="1">
    <citation type="journal article" date="2018" name="Nat. Ecol. Evol.">
        <title>Pezizomycetes genomes reveal the molecular basis of ectomycorrhizal truffle lifestyle.</title>
        <authorList>
            <person name="Murat C."/>
            <person name="Payen T."/>
            <person name="Noel B."/>
            <person name="Kuo A."/>
            <person name="Morin E."/>
            <person name="Chen J."/>
            <person name="Kohler A."/>
            <person name="Krizsan K."/>
            <person name="Balestrini R."/>
            <person name="Da Silva C."/>
            <person name="Montanini B."/>
            <person name="Hainaut M."/>
            <person name="Levati E."/>
            <person name="Barry K.W."/>
            <person name="Belfiori B."/>
            <person name="Cichocki N."/>
            <person name="Clum A."/>
            <person name="Dockter R.B."/>
            <person name="Fauchery L."/>
            <person name="Guy J."/>
            <person name="Iotti M."/>
            <person name="Le Tacon F."/>
            <person name="Lindquist E.A."/>
            <person name="Lipzen A."/>
            <person name="Malagnac F."/>
            <person name="Mello A."/>
            <person name="Molinier V."/>
            <person name="Miyauchi S."/>
            <person name="Poulain J."/>
            <person name="Riccioni C."/>
            <person name="Rubini A."/>
            <person name="Sitrit Y."/>
            <person name="Splivallo R."/>
            <person name="Traeger S."/>
            <person name="Wang M."/>
            <person name="Zifcakova L."/>
            <person name="Wipf D."/>
            <person name="Zambonelli A."/>
            <person name="Paolocci F."/>
            <person name="Nowrousian M."/>
            <person name="Ottonello S."/>
            <person name="Baldrian P."/>
            <person name="Spatafora J.W."/>
            <person name="Henrissat B."/>
            <person name="Nagy L.G."/>
            <person name="Aury J.M."/>
            <person name="Wincker P."/>
            <person name="Grigoriev I.V."/>
            <person name="Bonfante P."/>
            <person name="Martin F.M."/>
        </authorList>
    </citation>
    <scope>NUCLEOTIDE SEQUENCE [LARGE SCALE GENOMIC DNA]</scope>
    <source>
        <strain evidence="2 3">RN42</strain>
    </source>
</reference>
<accession>A0A3N4IQJ0</accession>
<gene>
    <name evidence="2" type="ORF">BJ508DRAFT_300937</name>
</gene>
<dbReference type="Proteomes" id="UP000275078">
    <property type="component" value="Unassembled WGS sequence"/>
</dbReference>
<feature type="compositionally biased region" description="Polar residues" evidence="1">
    <location>
        <begin position="206"/>
        <end position="228"/>
    </location>
</feature>
<feature type="region of interest" description="Disordered" evidence="1">
    <location>
        <begin position="206"/>
        <end position="231"/>
    </location>
</feature>
<dbReference type="AlphaFoldDB" id="A0A3N4IQJ0"/>
<dbReference type="EMBL" id="ML119646">
    <property type="protein sequence ID" value="RPA87697.1"/>
    <property type="molecule type" value="Genomic_DNA"/>
</dbReference>
<evidence type="ECO:0000313" key="3">
    <source>
        <dbReference type="Proteomes" id="UP000275078"/>
    </source>
</evidence>
<evidence type="ECO:0000256" key="1">
    <source>
        <dbReference type="SAM" id="MobiDB-lite"/>
    </source>
</evidence>